<dbReference type="EMBL" id="CP129971">
    <property type="protein sequence ID" value="WMN10812.1"/>
    <property type="molecule type" value="Genomic_DNA"/>
</dbReference>
<dbReference type="RefSeq" id="WP_308347267.1">
    <property type="nucleotide sequence ID" value="NZ_CP129971.1"/>
</dbReference>
<evidence type="ECO:0000256" key="1">
    <source>
        <dbReference type="ARBA" id="ARBA00007665"/>
    </source>
</evidence>
<dbReference type="Proteomes" id="UP001230496">
    <property type="component" value="Chromosome"/>
</dbReference>
<dbReference type="SUPFAM" id="SSF54211">
    <property type="entry name" value="Ribosomal protein S5 domain 2-like"/>
    <property type="match status" value="1"/>
</dbReference>
<comment type="similarity">
    <text evidence="1">Belongs to the IMPACT family.</text>
</comment>
<dbReference type="InterPro" id="IPR023582">
    <property type="entry name" value="Impact"/>
</dbReference>
<dbReference type="Pfam" id="PF01205">
    <property type="entry name" value="Impact_N"/>
    <property type="match status" value="1"/>
</dbReference>
<accession>A0AA51N8V0</accession>
<evidence type="ECO:0000313" key="3">
    <source>
        <dbReference type="EMBL" id="WMN10812.1"/>
    </source>
</evidence>
<dbReference type="InterPro" id="IPR020568">
    <property type="entry name" value="Ribosomal_Su5_D2-typ_SF"/>
</dbReference>
<gene>
    <name evidence="3" type="ORF">QYS49_36070</name>
</gene>
<dbReference type="KEGG" id="msaa:QYS49_36070"/>
<organism evidence="3 4">
    <name type="scientific">Marivirga salinarum</name>
    <dbReference type="NCBI Taxonomy" id="3059078"/>
    <lineage>
        <taxon>Bacteria</taxon>
        <taxon>Pseudomonadati</taxon>
        <taxon>Bacteroidota</taxon>
        <taxon>Cytophagia</taxon>
        <taxon>Cytophagales</taxon>
        <taxon>Marivirgaceae</taxon>
        <taxon>Marivirga</taxon>
    </lineage>
</organism>
<dbReference type="PANTHER" id="PTHR16301">
    <property type="entry name" value="IMPACT-RELATED"/>
    <property type="match status" value="1"/>
</dbReference>
<dbReference type="InterPro" id="IPR001498">
    <property type="entry name" value="Impact_N"/>
</dbReference>
<dbReference type="GO" id="GO:0006446">
    <property type="term" value="P:regulation of translational initiation"/>
    <property type="evidence" value="ECO:0007669"/>
    <property type="project" value="TreeGrafter"/>
</dbReference>
<dbReference type="InterPro" id="IPR036956">
    <property type="entry name" value="Impact_N_sf"/>
</dbReference>
<dbReference type="PROSITE" id="PS00910">
    <property type="entry name" value="UPF0029"/>
    <property type="match status" value="1"/>
</dbReference>
<protein>
    <submittedName>
        <fullName evidence="3">YigZ family protein</fullName>
    </submittedName>
</protein>
<proteinExistence type="inferred from homology"/>
<sequence>MKDYFYTISKGGEGFYKEKGSKFIGLAFRVRNEEEVKERLEEVKKQYHDGRHHCYAYILSEDKLRANDDGEPNHSAGDPILGQIKSKNLTEVLIVVVRYFGGTKLGVPGLINAYKTAAFEALEASNLIEVTIEEIYEIEYGYEITNEVMRLISDFEADIKNQEFTENCTATLGIKQSLKDKFEEEAGKIEGLIFKNHSDEQE</sequence>
<dbReference type="Gene3D" id="3.30.230.30">
    <property type="entry name" value="Impact, N-terminal domain"/>
    <property type="match status" value="1"/>
</dbReference>
<name>A0AA51N8V0_9BACT</name>
<evidence type="ECO:0000313" key="4">
    <source>
        <dbReference type="Proteomes" id="UP001230496"/>
    </source>
</evidence>
<reference evidence="3 4" key="1">
    <citation type="submission" date="2023-08" db="EMBL/GenBank/DDBJ databases">
        <title>Comparative genomics and taxonomic characterization of three novel marine species of genus Marivirga.</title>
        <authorList>
            <person name="Muhammad N."/>
            <person name="Kim S.-G."/>
        </authorList>
    </citation>
    <scope>NUCLEOTIDE SEQUENCE [LARGE SCALE GENOMIC DNA]</scope>
    <source>
        <strain evidence="3 4">BDSF4-3</strain>
    </source>
</reference>
<dbReference type="GO" id="GO:0005737">
    <property type="term" value="C:cytoplasm"/>
    <property type="evidence" value="ECO:0007669"/>
    <property type="project" value="TreeGrafter"/>
</dbReference>
<dbReference type="PANTHER" id="PTHR16301:SF20">
    <property type="entry name" value="IMPACT FAMILY MEMBER YIGZ"/>
    <property type="match status" value="1"/>
</dbReference>
<dbReference type="InterPro" id="IPR020569">
    <property type="entry name" value="UPF0029_Impact_CS"/>
</dbReference>
<evidence type="ECO:0000259" key="2">
    <source>
        <dbReference type="Pfam" id="PF01205"/>
    </source>
</evidence>
<keyword evidence="4" id="KW-1185">Reference proteome</keyword>
<feature type="domain" description="Impact N-terminal" evidence="2">
    <location>
        <begin position="19"/>
        <end position="122"/>
    </location>
</feature>
<dbReference type="AlphaFoldDB" id="A0AA51N8V0"/>